<proteinExistence type="predicted"/>
<dbReference type="AlphaFoldDB" id="G3HUJ8"/>
<evidence type="ECO:0000313" key="1">
    <source>
        <dbReference type="EMBL" id="EGV99436.1"/>
    </source>
</evidence>
<evidence type="ECO:0000313" key="2">
    <source>
        <dbReference type="Proteomes" id="UP000001075"/>
    </source>
</evidence>
<dbReference type="Proteomes" id="UP000001075">
    <property type="component" value="Unassembled WGS sequence"/>
</dbReference>
<dbReference type="EMBL" id="JH000741">
    <property type="protein sequence ID" value="EGV99436.1"/>
    <property type="molecule type" value="Genomic_DNA"/>
</dbReference>
<gene>
    <name evidence="1" type="ORF">I79_014610</name>
</gene>
<name>G3HUJ8_CRIGR</name>
<accession>G3HUJ8</accession>
<protein>
    <submittedName>
        <fullName evidence="1">Uncharacterized protein</fullName>
    </submittedName>
</protein>
<organism evidence="1 2">
    <name type="scientific">Cricetulus griseus</name>
    <name type="common">Chinese hamster</name>
    <name type="synonym">Cricetulus barabensis griseus</name>
    <dbReference type="NCBI Taxonomy" id="10029"/>
    <lineage>
        <taxon>Eukaryota</taxon>
        <taxon>Metazoa</taxon>
        <taxon>Chordata</taxon>
        <taxon>Craniata</taxon>
        <taxon>Vertebrata</taxon>
        <taxon>Euteleostomi</taxon>
        <taxon>Mammalia</taxon>
        <taxon>Eutheria</taxon>
        <taxon>Euarchontoglires</taxon>
        <taxon>Glires</taxon>
        <taxon>Rodentia</taxon>
        <taxon>Myomorpha</taxon>
        <taxon>Muroidea</taxon>
        <taxon>Cricetidae</taxon>
        <taxon>Cricetinae</taxon>
        <taxon>Cricetulus</taxon>
    </lineage>
</organism>
<reference evidence="2" key="1">
    <citation type="journal article" date="2011" name="Nat. Biotechnol.">
        <title>The genomic sequence of the Chinese hamster ovary (CHO)-K1 cell line.</title>
        <authorList>
            <person name="Xu X."/>
            <person name="Nagarajan H."/>
            <person name="Lewis N.E."/>
            <person name="Pan S."/>
            <person name="Cai Z."/>
            <person name="Liu X."/>
            <person name="Chen W."/>
            <person name="Xie M."/>
            <person name="Wang W."/>
            <person name="Hammond S."/>
            <person name="Andersen M.R."/>
            <person name="Neff N."/>
            <person name="Passarelli B."/>
            <person name="Koh W."/>
            <person name="Fan H.C."/>
            <person name="Wang J."/>
            <person name="Gui Y."/>
            <person name="Lee K.H."/>
            <person name="Betenbaugh M.J."/>
            <person name="Quake S.R."/>
            <person name="Famili I."/>
            <person name="Palsson B.O."/>
            <person name="Wang J."/>
        </authorList>
    </citation>
    <scope>NUCLEOTIDE SEQUENCE [LARGE SCALE GENOMIC DNA]</scope>
    <source>
        <strain evidence="2">CHO K1 cell line</strain>
    </source>
</reference>
<dbReference type="InParanoid" id="G3HUJ8"/>
<sequence>MLLLTYVVFLSHSPPSSLRQGRLGEPRAPDTASLATQLAPGICFHLPNVGVVGGSA</sequence>